<feature type="domain" description="Dyp-type peroxidase N-terminal" evidence="7">
    <location>
        <begin position="10"/>
        <end position="131"/>
    </location>
</feature>
<evidence type="ECO:0000259" key="7">
    <source>
        <dbReference type="Pfam" id="PF04261"/>
    </source>
</evidence>
<comment type="cofactor">
    <cofactor evidence="1">
        <name>heme b</name>
        <dbReference type="ChEBI" id="CHEBI:60344"/>
    </cofactor>
</comment>
<dbReference type="InterPro" id="IPR011008">
    <property type="entry name" value="Dimeric_a/b-barrel"/>
</dbReference>
<dbReference type="AlphaFoldDB" id="A0A7Y9LFL5"/>
<evidence type="ECO:0000313" key="10">
    <source>
        <dbReference type="Proteomes" id="UP000569914"/>
    </source>
</evidence>
<dbReference type="SUPFAM" id="SSF54909">
    <property type="entry name" value="Dimeric alpha+beta barrel"/>
    <property type="match status" value="1"/>
</dbReference>
<comment type="similarity">
    <text evidence="6">Belongs to the DyP-type peroxidase family.</text>
</comment>
<dbReference type="PANTHER" id="PTHR30521:SF0">
    <property type="entry name" value="DYP-TYPE PEROXIDASE FAMILY PROTEIN"/>
    <property type="match status" value="1"/>
</dbReference>
<evidence type="ECO:0000256" key="5">
    <source>
        <dbReference type="ARBA" id="ARBA00023004"/>
    </source>
</evidence>
<evidence type="ECO:0000256" key="4">
    <source>
        <dbReference type="ARBA" id="ARBA00023002"/>
    </source>
</evidence>
<dbReference type="EMBL" id="JACCBU010000001">
    <property type="protein sequence ID" value="NYE74968.1"/>
    <property type="molecule type" value="Genomic_DNA"/>
</dbReference>
<evidence type="ECO:0000256" key="1">
    <source>
        <dbReference type="ARBA" id="ARBA00001970"/>
    </source>
</evidence>
<sequence length="298" mass="31519">MRHPRAQPVLAYPARAAIFLVLTVRPGGQHQVAETLDGLGALTRAVAAGGLTCVAAVGAELWDRLWPGPRPVGLEPLRSIAGLVHTAVATPGDLLFHLRGDRLTACTELAYQLLERLAGAVDVADRVSGLRRQDGDPDLPQLGDELDNPAGLDAVSAVQVGAEDPDHAGGSYVLVQRYRHDLAEWRSLPGTGQDPAARNGPAARRIVRDALPITTAGSDEVGSYLIAYASSAGALDRMLRDRFVGDASGRTDPALRFSTAVTGGLFFVPTRDRLQGSATGWRHNHHGIRRAVPAGPAQ</sequence>
<evidence type="ECO:0000313" key="9">
    <source>
        <dbReference type="EMBL" id="NYE74968.1"/>
    </source>
</evidence>
<dbReference type="GO" id="GO:0005829">
    <property type="term" value="C:cytosol"/>
    <property type="evidence" value="ECO:0007669"/>
    <property type="project" value="TreeGrafter"/>
</dbReference>
<dbReference type="GO" id="GO:0020037">
    <property type="term" value="F:heme binding"/>
    <property type="evidence" value="ECO:0007669"/>
    <property type="project" value="InterPro"/>
</dbReference>
<feature type="domain" description="Dyp-type peroxidase C-terminal" evidence="8">
    <location>
        <begin position="146"/>
        <end position="193"/>
    </location>
</feature>
<protein>
    <submittedName>
        <fullName evidence="9">Putative iron-dependent peroxidase</fullName>
    </submittedName>
</protein>
<proteinExistence type="inferred from homology"/>
<dbReference type="InterPro" id="IPR048328">
    <property type="entry name" value="Dyp_perox_C"/>
</dbReference>
<dbReference type="GO" id="GO:0004601">
    <property type="term" value="F:peroxidase activity"/>
    <property type="evidence" value="ECO:0007669"/>
    <property type="project" value="UniProtKB-KW"/>
</dbReference>
<dbReference type="GO" id="GO:0046872">
    <property type="term" value="F:metal ion binding"/>
    <property type="evidence" value="ECO:0007669"/>
    <property type="project" value="UniProtKB-KW"/>
</dbReference>
<organism evidence="9 10">
    <name type="scientific">Microlunatus parietis</name>
    <dbReference type="NCBI Taxonomy" id="682979"/>
    <lineage>
        <taxon>Bacteria</taxon>
        <taxon>Bacillati</taxon>
        <taxon>Actinomycetota</taxon>
        <taxon>Actinomycetes</taxon>
        <taxon>Propionibacteriales</taxon>
        <taxon>Propionibacteriaceae</taxon>
        <taxon>Microlunatus</taxon>
    </lineage>
</organism>
<feature type="domain" description="Dyp-type peroxidase C-terminal" evidence="8">
    <location>
        <begin position="202"/>
        <end position="272"/>
    </location>
</feature>
<name>A0A7Y9LFL5_9ACTN</name>
<comment type="caution">
    <text evidence="9">The sequence shown here is derived from an EMBL/GenBank/DDBJ whole genome shotgun (WGS) entry which is preliminary data.</text>
</comment>
<keyword evidence="4" id="KW-0560">Oxidoreductase</keyword>
<evidence type="ECO:0000259" key="8">
    <source>
        <dbReference type="Pfam" id="PF20628"/>
    </source>
</evidence>
<dbReference type="InterPro" id="IPR006314">
    <property type="entry name" value="Dyp_peroxidase"/>
</dbReference>
<dbReference type="PANTHER" id="PTHR30521">
    <property type="entry name" value="DEFERROCHELATASE/PEROXIDASE"/>
    <property type="match status" value="1"/>
</dbReference>
<keyword evidence="10" id="KW-1185">Reference proteome</keyword>
<reference evidence="9 10" key="1">
    <citation type="submission" date="2020-07" db="EMBL/GenBank/DDBJ databases">
        <title>Sequencing the genomes of 1000 actinobacteria strains.</title>
        <authorList>
            <person name="Klenk H.-P."/>
        </authorList>
    </citation>
    <scope>NUCLEOTIDE SEQUENCE [LARGE SCALE GENOMIC DNA]</scope>
    <source>
        <strain evidence="9 10">DSM 22083</strain>
    </source>
</reference>
<keyword evidence="2 9" id="KW-0575">Peroxidase</keyword>
<evidence type="ECO:0000256" key="3">
    <source>
        <dbReference type="ARBA" id="ARBA00022723"/>
    </source>
</evidence>
<dbReference type="RefSeq" id="WP_179757551.1">
    <property type="nucleotide sequence ID" value="NZ_JACCBU010000001.1"/>
</dbReference>
<evidence type="ECO:0000256" key="2">
    <source>
        <dbReference type="ARBA" id="ARBA00022559"/>
    </source>
</evidence>
<evidence type="ECO:0000256" key="6">
    <source>
        <dbReference type="ARBA" id="ARBA00025737"/>
    </source>
</evidence>
<keyword evidence="5" id="KW-0408">Iron</keyword>
<dbReference type="Pfam" id="PF04261">
    <property type="entry name" value="Dyp_perox_N"/>
    <property type="match status" value="1"/>
</dbReference>
<accession>A0A7Y9LFL5</accession>
<dbReference type="Pfam" id="PF20628">
    <property type="entry name" value="Dyp_perox_C"/>
    <property type="match status" value="2"/>
</dbReference>
<dbReference type="InterPro" id="IPR048327">
    <property type="entry name" value="Dyp_perox_N"/>
</dbReference>
<dbReference type="PROSITE" id="PS51404">
    <property type="entry name" value="DYP_PEROXIDASE"/>
    <property type="match status" value="1"/>
</dbReference>
<dbReference type="Proteomes" id="UP000569914">
    <property type="component" value="Unassembled WGS sequence"/>
</dbReference>
<keyword evidence="3" id="KW-0479">Metal-binding</keyword>
<gene>
    <name evidence="9" type="ORF">BKA15_006297</name>
</gene>